<sequence>MRKRNLTNTSEALQVNTSVLKIVHSKIKTEKLITRNLTGPLTLNPRPVYYPASYSKDGPVGNYQGL</sequence>
<dbReference type="Proteomes" id="UP001501725">
    <property type="component" value="Unassembled WGS sequence"/>
</dbReference>
<name>A0ABP8GFK5_9BACT</name>
<reference evidence="2" key="1">
    <citation type="journal article" date="2019" name="Int. J. Syst. Evol. Microbiol.">
        <title>The Global Catalogue of Microorganisms (GCM) 10K type strain sequencing project: providing services to taxonomists for standard genome sequencing and annotation.</title>
        <authorList>
            <consortium name="The Broad Institute Genomics Platform"/>
            <consortium name="The Broad Institute Genome Sequencing Center for Infectious Disease"/>
            <person name="Wu L."/>
            <person name="Ma J."/>
        </authorList>
    </citation>
    <scope>NUCLEOTIDE SEQUENCE [LARGE SCALE GENOMIC DNA]</scope>
    <source>
        <strain evidence="2">JCM 17919</strain>
    </source>
</reference>
<gene>
    <name evidence="1" type="ORF">GCM10023184_10320</name>
</gene>
<dbReference type="RefSeq" id="WP_345253929.1">
    <property type="nucleotide sequence ID" value="NZ_BAABGY010000004.1"/>
</dbReference>
<evidence type="ECO:0000313" key="2">
    <source>
        <dbReference type="Proteomes" id="UP001501725"/>
    </source>
</evidence>
<comment type="caution">
    <text evidence="1">The sequence shown here is derived from an EMBL/GenBank/DDBJ whole genome shotgun (WGS) entry which is preliminary data.</text>
</comment>
<keyword evidence="2" id="KW-1185">Reference proteome</keyword>
<organism evidence="1 2">
    <name type="scientific">Flaviaesturariibacter amylovorans</name>
    <dbReference type="NCBI Taxonomy" id="1084520"/>
    <lineage>
        <taxon>Bacteria</taxon>
        <taxon>Pseudomonadati</taxon>
        <taxon>Bacteroidota</taxon>
        <taxon>Chitinophagia</taxon>
        <taxon>Chitinophagales</taxon>
        <taxon>Chitinophagaceae</taxon>
        <taxon>Flaviaestuariibacter</taxon>
    </lineage>
</organism>
<accession>A0ABP8GFK5</accession>
<evidence type="ECO:0000313" key="1">
    <source>
        <dbReference type="EMBL" id="GAA4323475.1"/>
    </source>
</evidence>
<proteinExistence type="predicted"/>
<protein>
    <submittedName>
        <fullName evidence="1">Uncharacterized protein</fullName>
    </submittedName>
</protein>
<dbReference type="EMBL" id="BAABGY010000004">
    <property type="protein sequence ID" value="GAA4323475.1"/>
    <property type="molecule type" value="Genomic_DNA"/>
</dbReference>